<dbReference type="PANTHER" id="PTHR37563">
    <property type="entry name" value="PHYTANOYL-COA DIOXYGENASE FAMILY PROTEIN (AFU_ORTHOLOGUE AFUA_2G03330)"/>
    <property type="match status" value="1"/>
</dbReference>
<feature type="domain" description="Phorbol-ester/DAG-type" evidence="1">
    <location>
        <begin position="1"/>
        <end position="58"/>
    </location>
</feature>
<evidence type="ECO:0000313" key="3">
    <source>
        <dbReference type="Proteomes" id="UP000192257"/>
    </source>
</evidence>
<dbReference type="Pfam" id="PF05721">
    <property type="entry name" value="PhyH"/>
    <property type="match status" value="1"/>
</dbReference>
<accession>A0A1X0NZP8</accession>
<proteinExistence type="predicted"/>
<dbReference type="RefSeq" id="XP_028884218.1">
    <property type="nucleotide sequence ID" value="XM_029024441.1"/>
</dbReference>
<dbReference type="VEuPathDB" id="TriTrypDB:TM35_000092020"/>
<dbReference type="InterPro" id="IPR002219">
    <property type="entry name" value="PKC_DAG/PE"/>
</dbReference>
<dbReference type="InterPro" id="IPR008775">
    <property type="entry name" value="Phytyl_CoA_dOase-like"/>
</dbReference>
<organism evidence="2 3">
    <name type="scientific">Trypanosoma theileri</name>
    <dbReference type="NCBI Taxonomy" id="67003"/>
    <lineage>
        <taxon>Eukaryota</taxon>
        <taxon>Discoba</taxon>
        <taxon>Euglenozoa</taxon>
        <taxon>Kinetoplastea</taxon>
        <taxon>Metakinetoplastina</taxon>
        <taxon>Trypanosomatida</taxon>
        <taxon>Trypanosomatidae</taxon>
        <taxon>Trypanosoma</taxon>
    </lineage>
</organism>
<keyword evidence="3" id="KW-1185">Reference proteome</keyword>
<name>A0A1X0NZP8_9TRYP</name>
<reference evidence="2 3" key="1">
    <citation type="submission" date="2017-03" db="EMBL/GenBank/DDBJ databases">
        <title>An alternative strategy for trypanosome survival in the mammalian bloodstream revealed through genome and transcriptome analysis of the ubiquitous bovine parasite Trypanosoma (Megatrypanum) theileri.</title>
        <authorList>
            <person name="Kelly S."/>
            <person name="Ivens A."/>
            <person name="Mott A."/>
            <person name="O'Neill E."/>
            <person name="Emms D."/>
            <person name="Macleod O."/>
            <person name="Voorheis P."/>
            <person name="Matthews J."/>
            <person name="Matthews K."/>
            <person name="Carrington M."/>
        </authorList>
    </citation>
    <scope>NUCLEOTIDE SEQUENCE [LARGE SCALE GENOMIC DNA]</scope>
    <source>
        <strain evidence="2">Edinburgh</strain>
    </source>
</reference>
<protein>
    <submittedName>
        <fullName evidence="2">ADP-ribosylation factor-like protein 3A</fullName>
    </submittedName>
</protein>
<dbReference type="PANTHER" id="PTHR37563:SF2">
    <property type="entry name" value="PHYTANOYL-COA DIOXYGENASE FAMILY PROTEIN (AFU_ORTHOLOGUE AFUA_2G03330)"/>
    <property type="match status" value="1"/>
</dbReference>
<evidence type="ECO:0000259" key="1">
    <source>
        <dbReference type="PROSITE" id="PS50081"/>
    </source>
</evidence>
<dbReference type="PROSITE" id="PS50081">
    <property type="entry name" value="ZF_DAG_PE_2"/>
    <property type="match status" value="1"/>
</dbReference>
<dbReference type="Proteomes" id="UP000192257">
    <property type="component" value="Unassembled WGS sequence"/>
</dbReference>
<evidence type="ECO:0000313" key="2">
    <source>
        <dbReference type="EMBL" id="ORC90152.1"/>
    </source>
</evidence>
<dbReference type="GeneID" id="39984221"/>
<dbReference type="SUPFAM" id="SSF51197">
    <property type="entry name" value="Clavaminate synthase-like"/>
    <property type="match status" value="1"/>
</dbReference>
<gene>
    <name evidence="2" type="ORF">TM35_000092020</name>
</gene>
<dbReference type="OrthoDB" id="420046at2759"/>
<comment type="caution">
    <text evidence="2">The sequence shown here is derived from an EMBL/GenBank/DDBJ whole genome shotgun (WGS) entry which is preliminary data.</text>
</comment>
<dbReference type="AlphaFoldDB" id="A0A1X0NZP8"/>
<sequence length="345" mass="39823">MVTSKSKKLEPNICWRCGVLLNSRTTQSAIQCKVCNRSFHRKCYLTDTGIGKDDVQSCVCCLCGVLRLPYPPRIQENSLAVKFLRDGYCVISLSNNPKEKKILLETLEKFRVNAERYFNAFMRSYENELEFSTKVPSLESGFSNFRERGKGRFELISSEIEKEVQSLLKKSKLLWNTLDLLLTPASRRVREAKKVMSAGCFYSLPGSSLQNLHTDGPSLSSVKDLYPYAVNVFIPLVPFDKTNGTEFFPGSHRIEWQSIDPQKRKSKIPTIPLGMALLFDYRVLHRGLRNQRGSPRPCYYTTVVRSWYKDKFNFSLARYRTTLNVPSYLLENRKGESMRKKRKTE</sequence>
<dbReference type="Gene3D" id="2.60.120.620">
    <property type="entry name" value="q2cbj1_9rhob like domain"/>
    <property type="match status" value="1"/>
</dbReference>
<dbReference type="EMBL" id="NBCO01000009">
    <property type="protein sequence ID" value="ORC90152.1"/>
    <property type="molecule type" value="Genomic_DNA"/>
</dbReference>
<dbReference type="CDD" id="cd15489">
    <property type="entry name" value="PHD_SF"/>
    <property type="match status" value="1"/>
</dbReference>
<dbReference type="InterPro" id="IPR051961">
    <property type="entry name" value="Fungal_Metabolite_Diox"/>
</dbReference>